<dbReference type="SUPFAM" id="SSF51735">
    <property type="entry name" value="NAD(P)-binding Rossmann-fold domains"/>
    <property type="match status" value="1"/>
</dbReference>
<comment type="similarity">
    <text evidence="1">Belongs to the short-chain dehydrogenases/reductases (SDR) family.</text>
</comment>
<dbReference type="Gene3D" id="3.40.50.720">
    <property type="entry name" value="NAD(P)-binding Rossmann-like Domain"/>
    <property type="match status" value="1"/>
</dbReference>
<dbReference type="AlphaFoldDB" id="A0AAW1QCQ6"/>
<dbReference type="CDD" id="cd05233">
    <property type="entry name" value="SDR_c"/>
    <property type="match status" value="1"/>
</dbReference>
<reference evidence="2 3" key="1">
    <citation type="journal article" date="2024" name="Nat. Commun.">
        <title>Phylogenomics reveals the evolutionary origins of lichenization in chlorophyte algae.</title>
        <authorList>
            <person name="Puginier C."/>
            <person name="Libourel C."/>
            <person name="Otte J."/>
            <person name="Skaloud P."/>
            <person name="Haon M."/>
            <person name="Grisel S."/>
            <person name="Petersen M."/>
            <person name="Berrin J.G."/>
            <person name="Delaux P.M."/>
            <person name="Dal Grande F."/>
            <person name="Keller J."/>
        </authorList>
    </citation>
    <scope>NUCLEOTIDE SEQUENCE [LARGE SCALE GENOMIC DNA]</scope>
    <source>
        <strain evidence="2 3">SAG 2145</strain>
    </source>
</reference>
<sequence>MTRACIVTGSRSGIGLEIALQLLQLGDSVVLCSRSIASLAEDHEAIQQYLDAGKAFLVSADLSTEAGCAELMETGLQHLGDRLDVLVNDAGLFYTCSTEETSKEVWRNTHALNLDAAFHTTKAAAPHLAKSKGSIVNISSVASYRPEAGALAYCVSKAGLDMLTRGTAQDLAHKGVRVNAINPGEVQTPIFKTSGELGSQDAAYPLPNGGLVGGLV</sequence>
<dbReference type="EMBL" id="JALJOS010000052">
    <property type="protein sequence ID" value="KAK9818952.1"/>
    <property type="molecule type" value="Genomic_DNA"/>
</dbReference>
<dbReference type="Proteomes" id="UP001438707">
    <property type="component" value="Unassembled WGS sequence"/>
</dbReference>
<evidence type="ECO:0000313" key="2">
    <source>
        <dbReference type="EMBL" id="KAK9818952.1"/>
    </source>
</evidence>
<dbReference type="Pfam" id="PF00106">
    <property type="entry name" value="adh_short"/>
    <property type="match status" value="1"/>
</dbReference>
<evidence type="ECO:0000313" key="3">
    <source>
        <dbReference type="Proteomes" id="UP001438707"/>
    </source>
</evidence>
<comment type="caution">
    <text evidence="2">The sequence shown here is derived from an EMBL/GenBank/DDBJ whole genome shotgun (WGS) entry which is preliminary data.</text>
</comment>
<dbReference type="PANTHER" id="PTHR43975">
    <property type="entry name" value="ZGC:101858"/>
    <property type="match status" value="1"/>
</dbReference>
<dbReference type="InterPro" id="IPR002347">
    <property type="entry name" value="SDR_fam"/>
</dbReference>
<name>A0AAW1QCQ6_9CHLO</name>
<dbReference type="FunFam" id="3.40.50.720:FF:000084">
    <property type="entry name" value="Short-chain dehydrogenase reductase"/>
    <property type="match status" value="1"/>
</dbReference>
<dbReference type="PROSITE" id="PS00061">
    <property type="entry name" value="ADH_SHORT"/>
    <property type="match status" value="1"/>
</dbReference>
<evidence type="ECO:0000256" key="1">
    <source>
        <dbReference type="RuleBase" id="RU000363"/>
    </source>
</evidence>
<dbReference type="InterPro" id="IPR020904">
    <property type="entry name" value="Sc_DH/Rdtase_CS"/>
</dbReference>
<proteinExistence type="inferred from homology"/>
<dbReference type="PRINTS" id="PR00080">
    <property type="entry name" value="SDRFAMILY"/>
</dbReference>
<gene>
    <name evidence="2" type="ORF">WJX74_006769</name>
</gene>
<accession>A0AAW1QCQ6</accession>
<keyword evidence="3" id="KW-1185">Reference proteome</keyword>
<organism evidence="2 3">
    <name type="scientific">Apatococcus lobatus</name>
    <dbReference type="NCBI Taxonomy" id="904363"/>
    <lineage>
        <taxon>Eukaryota</taxon>
        <taxon>Viridiplantae</taxon>
        <taxon>Chlorophyta</taxon>
        <taxon>core chlorophytes</taxon>
        <taxon>Trebouxiophyceae</taxon>
        <taxon>Chlorellales</taxon>
        <taxon>Chlorellaceae</taxon>
        <taxon>Apatococcus</taxon>
    </lineage>
</organism>
<dbReference type="PANTHER" id="PTHR43975:SF2">
    <property type="entry name" value="EG:BACR7A4.14 PROTEIN-RELATED"/>
    <property type="match status" value="1"/>
</dbReference>
<protein>
    <submittedName>
        <fullName evidence="2">Uncharacterized protein</fullName>
    </submittedName>
</protein>
<dbReference type="PRINTS" id="PR00081">
    <property type="entry name" value="GDHRDH"/>
</dbReference>
<dbReference type="InterPro" id="IPR036291">
    <property type="entry name" value="NAD(P)-bd_dom_sf"/>
</dbReference>